<comment type="caution">
    <text evidence="2">The sequence shown here is derived from an EMBL/GenBank/DDBJ whole genome shotgun (WGS) entry which is preliminary data.</text>
</comment>
<name>A0ABU9BWX8_9BURK</name>
<dbReference type="PANTHER" id="PTHR35604">
    <property type="entry name" value="TRANSPOSASE INSH FOR INSERTION SEQUENCE ELEMENT IS5A-RELATED"/>
    <property type="match status" value="1"/>
</dbReference>
<feature type="non-terminal residue" evidence="2">
    <location>
        <position position="1"/>
    </location>
</feature>
<dbReference type="PANTHER" id="PTHR35604:SF2">
    <property type="entry name" value="TRANSPOSASE INSH FOR INSERTION SEQUENCE ELEMENT IS5A-RELATED"/>
    <property type="match status" value="1"/>
</dbReference>
<protein>
    <submittedName>
        <fullName evidence="2">Transposase</fullName>
    </submittedName>
</protein>
<dbReference type="Pfam" id="PF01609">
    <property type="entry name" value="DDE_Tnp_1"/>
    <property type="match status" value="1"/>
</dbReference>
<feature type="domain" description="Transposase IS4-like" evidence="1">
    <location>
        <begin position="1"/>
        <end position="43"/>
    </location>
</feature>
<dbReference type="Proteomes" id="UP001371218">
    <property type="component" value="Unassembled WGS sequence"/>
</dbReference>
<accession>A0ABU9BWX8</accession>
<reference evidence="2 3" key="1">
    <citation type="submission" date="2024-04" db="EMBL/GenBank/DDBJ databases">
        <title>Novel species of the genus Ideonella isolated from streams.</title>
        <authorList>
            <person name="Lu H."/>
        </authorList>
    </citation>
    <scope>NUCLEOTIDE SEQUENCE [LARGE SCALE GENOMIC DNA]</scope>
    <source>
        <strain evidence="2 3">DXS29W</strain>
    </source>
</reference>
<gene>
    <name evidence="2" type="ORF">AACH06_24090</name>
</gene>
<organism evidence="2 3">
    <name type="scientific">Ideonella lacteola</name>
    <dbReference type="NCBI Taxonomy" id="2984193"/>
    <lineage>
        <taxon>Bacteria</taxon>
        <taxon>Pseudomonadati</taxon>
        <taxon>Pseudomonadota</taxon>
        <taxon>Betaproteobacteria</taxon>
        <taxon>Burkholderiales</taxon>
        <taxon>Sphaerotilaceae</taxon>
        <taxon>Ideonella</taxon>
    </lineage>
</organism>
<dbReference type="InterPro" id="IPR002559">
    <property type="entry name" value="Transposase_11"/>
</dbReference>
<sequence length="55" mass="6405">RIRAKVEHPFRVIKRQFGHVKVRYRGLAKNTAQLHTLFALANLWLVRRRLLGAGA</sequence>
<dbReference type="RefSeq" id="WP_341428344.1">
    <property type="nucleotide sequence ID" value="NZ_JBBUTG010000022.1"/>
</dbReference>
<evidence type="ECO:0000313" key="3">
    <source>
        <dbReference type="Proteomes" id="UP001371218"/>
    </source>
</evidence>
<proteinExistence type="predicted"/>
<keyword evidence="3" id="KW-1185">Reference proteome</keyword>
<dbReference type="EMBL" id="JBBUTG010000022">
    <property type="protein sequence ID" value="MEK8033918.1"/>
    <property type="molecule type" value="Genomic_DNA"/>
</dbReference>
<evidence type="ECO:0000313" key="2">
    <source>
        <dbReference type="EMBL" id="MEK8033918.1"/>
    </source>
</evidence>
<evidence type="ECO:0000259" key="1">
    <source>
        <dbReference type="Pfam" id="PF01609"/>
    </source>
</evidence>